<name>A0ABY8TS43_TETOB</name>
<dbReference type="EMBL" id="CP126210">
    <property type="protein sequence ID" value="WIA11954.1"/>
    <property type="molecule type" value="Genomic_DNA"/>
</dbReference>
<proteinExistence type="predicted"/>
<organism evidence="9 10">
    <name type="scientific">Tetradesmus obliquus</name>
    <name type="common">Green alga</name>
    <name type="synonym">Acutodesmus obliquus</name>
    <dbReference type="NCBI Taxonomy" id="3088"/>
    <lineage>
        <taxon>Eukaryota</taxon>
        <taxon>Viridiplantae</taxon>
        <taxon>Chlorophyta</taxon>
        <taxon>core chlorophytes</taxon>
        <taxon>Chlorophyceae</taxon>
        <taxon>CS clade</taxon>
        <taxon>Sphaeropleales</taxon>
        <taxon>Scenedesmaceae</taxon>
        <taxon>Tetradesmus</taxon>
    </lineage>
</organism>
<dbReference type="InterPro" id="IPR006593">
    <property type="entry name" value="Cyt_b561/ferric_Rdtase_TM"/>
</dbReference>
<dbReference type="Gene3D" id="1.20.120.1770">
    <property type="match status" value="1"/>
</dbReference>
<keyword evidence="5 7" id="KW-1133">Transmembrane helix</keyword>
<evidence type="ECO:0000313" key="9">
    <source>
        <dbReference type="EMBL" id="WIA11954.1"/>
    </source>
</evidence>
<reference evidence="9 10" key="1">
    <citation type="submission" date="2023-05" db="EMBL/GenBank/DDBJ databases">
        <title>A 100% complete, gapless, phased diploid assembly of the Scenedesmus obliquus UTEX 3031 genome.</title>
        <authorList>
            <person name="Biondi T.C."/>
            <person name="Hanschen E.R."/>
            <person name="Kwon T."/>
            <person name="Eng W."/>
            <person name="Kruse C.P.S."/>
            <person name="Koehler S.I."/>
            <person name="Kunde Y."/>
            <person name="Gleasner C.D."/>
            <person name="You Mak K.T."/>
            <person name="Polle J."/>
            <person name="Hovde B.T."/>
            <person name="Starkenburg S.R."/>
        </authorList>
    </citation>
    <scope>NUCLEOTIDE SEQUENCE [LARGE SCALE GENOMIC DNA]</scope>
    <source>
        <strain evidence="9 10">DOE0152z</strain>
    </source>
</reference>
<keyword evidence="4" id="KW-0249">Electron transport</keyword>
<evidence type="ECO:0000256" key="6">
    <source>
        <dbReference type="ARBA" id="ARBA00023136"/>
    </source>
</evidence>
<comment type="subcellular location">
    <subcellularLocation>
        <location evidence="1">Membrane</location>
    </subcellularLocation>
</comment>
<feature type="transmembrane region" description="Helical" evidence="7">
    <location>
        <begin position="400"/>
        <end position="423"/>
    </location>
</feature>
<evidence type="ECO:0000256" key="2">
    <source>
        <dbReference type="ARBA" id="ARBA00022448"/>
    </source>
</evidence>
<feature type="transmembrane region" description="Helical" evidence="7">
    <location>
        <begin position="292"/>
        <end position="321"/>
    </location>
</feature>
<evidence type="ECO:0000256" key="5">
    <source>
        <dbReference type="ARBA" id="ARBA00022989"/>
    </source>
</evidence>
<dbReference type="CDD" id="cd08760">
    <property type="entry name" value="Cyt_b561_FRRS1_like"/>
    <property type="match status" value="1"/>
</dbReference>
<sequence>MHASEGLLHALKLKVDAMRRQKHMRSALCLPEYFASKYANGCEDHPERSYGDHAAPQIDRDTTIALKPKFTLPAGAASPKKLCPGASYSLKVTFPSPRLALLTASAGSLAGAPEASCPNRLITPGRSPFGTWEDELRVPCNSPGEIKLKVTSTQSAIGGYRVATVTVAVAGPDGACAPVSSYCVNGGKPAAAAATPPVVTPTGLPVTQFNAASSTSNVADSIDGMSSQASRLAQPPVYAMRPVLKSSKGLWQFLHALLMLLSFGVMLPLGMMAARHKWIFGSNEETGKVSPAWFYVHIVLQLGGVVSGLGGFAIALLAFGWKQVPGQALYQPHKWMGIVVLVMALLQVLVAPCRPKATSNARSCWNSMHWGWGRLTMLAGAANLVLGALLVHSYKGQPYVGWLLACCLVLGVLALLALLLEAFKLQMQRTLRYDPTTGTLLPVMHGVKRSTRRTDGQAQLLPGFPRSDSPAAGAPLPLGKAPVSVAPVHDGSAYPPIPSYKPGMPLAAAADMDADSMSNYDQQPRPLPRN</sequence>
<feature type="transmembrane region" description="Helical" evidence="7">
    <location>
        <begin position="250"/>
        <end position="271"/>
    </location>
</feature>
<evidence type="ECO:0000259" key="8">
    <source>
        <dbReference type="PROSITE" id="PS50939"/>
    </source>
</evidence>
<evidence type="ECO:0000313" key="10">
    <source>
        <dbReference type="Proteomes" id="UP001244341"/>
    </source>
</evidence>
<protein>
    <recommendedName>
        <fullName evidence="8">Cytochrome b561 domain-containing protein</fullName>
    </recommendedName>
</protein>
<keyword evidence="2" id="KW-0813">Transport</keyword>
<feature type="transmembrane region" description="Helical" evidence="7">
    <location>
        <begin position="372"/>
        <end position="394"/>
    </location>
</feature>
<dbReference type="Pfam" id="PF03188">
    <property type="entry name" value="Cytochrom_B561"/>
    <property type="match status" value="1"/>
</dbReference>
<gene>
    <name evidence="9" type="ORF">OEZ85_012036</name>
</gene>
<dbReference type="PANTHER" id="PTHR23130:SF171">
    <property type="entry name" value="OS01G0895300 PROTEIN"/>
    <property type="match status" value="1"/>
</dbReference>
<dbReference type="PANTHER" id="PTHR23130">
    <property type="entry name" value="CYTOCHROME B561 AND DOMON DOMAIN-CONTAINING PROTEIN"/>
    <property type="match status" value="1"/>
</dbReference>
<evidence type="ECO:0000256" key="3">
    <source>
        <dbReference type="ARBA" id="ARBA00022692"/>
    </source>
</evidence>
<accession>A0ABY8TS43</accession>
<dbReference type="Proteomes" id="UP001244341">
    <property type="component" value="Chromosome 3b"/>
</dbReference>
<dbReference type="PROSITE" id="PS50939">
    <property type="entry name" value="CYTOCHROME_B561"/>
    <property type="match status" value="1"/>
</dbReference>
<keyword evidence="10" id="KW-1185">Reference proteome</keyword>
<keyword evidence="6 7" id="KW-0472">Membrane</keyword>
<keyword evidence="3 7" id="KW-0812">Transmembrane</keyword>
<evidence type="ECO:0000256" key="4">
    <source>
        <dbReference type="ARBA" id="ARBA00022982"/>
    </source>
</evidence>
<dbReference type="SMART" id="SM00665">
    <property type="entry name" value="B561"/>
    <property type="match status" value="1"/>
</dbReference>
<evidence type="ECO:0000256" key="1">
    <source>
        <dbReference type="ARBA" id="ARBA00004370"/>
    </source>
</evidence>
<feature type="transmembrane region" description="Helical" evidence="7">
    <location>
        <begin position="333"/>
        <end position="351"/>
    </location>
</feature>
<feature type="domain" description="Cytochrome b561" evidence="8">
    <location>
        <begin position="219"/>
        <end position="429"/>
    </location>
</feature>
<evidence type="ECO:0000256" key="7">
    <source>
        <dbReference type="SAM" id="Phobius"/>
    </source>
</evidence>